<accession>A0A7G9TBI9</accession>
<feature type="signal peptide" evidence="1">
    <location>
        <begin position="1"/>
        <end position="22"/>
    </location>
</feature>
<evidence type="ECO:0000313" key="4">
    <source>
        <dbReference type="Proteomes" id="UP000515838"/>
    </source>
</evidence>
<dbReference type="PROSITE" id="PS51257">
    <property type="entry name" value="PROKAR_LIPOPROTEIN"/>
    <property type="match status" value="1"/>
</dbReference>
<feature type="domain" description="Glucose/Sorbosone dehydrogenase" evidence="2">
    <location>
        <begin position="55"/>
        <end position="388"/>
    </location>
</feature>
<dbReference type="EMBL" id="CP060731">
    <property type="protein sequence ID" value="QNN77464.1"/>
    <property type="molecule type" value="Genomic_DNA"/>
</dbReference>
<gene>
    <name evidence="3" type="ORF">IAE60_16360</name>
</gene>
<reference evidence="3 4" key="1">
    <citation type="submission" date="2020-08" db="EMBL/GenBank/DDBJ databases">
        <title>Streptomycin Non-resistant strain, P. mexicana.</title>
        <authorList>
            <person name="Ganesh-Kumar S."/>
            <person name="Zhe T."/>
            <person name="Yu Z."/>
            <person name="Min Y."/>
        </authorList>
    </citation>
    <scope>NUCLEOTIDE SEQUENCE [LARGE SCALE GENOMIC DNA]</scope>
    <source>
        <strain evidence="3 4">GTZY2</strain>
    </source>
</reference>
<feature type="chain" id="PRO_5028818598" evidence="1">
    <location>
        <begin position="23"/>
        <end position="409"/>
    </location>
</feature>
<proteinExistence type="predicted"/>
<evidence type="ECO:0000259" key="2">
    <source>
        <dbReference type="Pfam" id="PF07995"/>
    </source>
</evidence>
<dbReference type="Proteomes" id="UP000515838">
    <property type="component" value="Chromosome"/>
</dbReference>
<dbReference type="GeneID" id="81472561"/>
<dbReference type="InterPro" id="IPR011041">
    <property type="entry name" value="Quinoprot_gluc/sorb_DH_b-prop"/>
</dbReference>
<evidence type="ECO:0000313" key="3">
    <source>
        <dbReference type="EMBL" id="QNN77464.1"/>
    </source>
</evidence>
<protein>
    <submittedName>
        <fullName evidence="3">PQQ-dependent sugar dehydrogenase</fullName>
    </submittedName>
</protein>
<keyword evidence="1" id="KW-0732">Signal</keyword>
<dbReference type="Pfam" id="PF07995">
    <property type="entry name" value="GSDH"/>
    <property type="match status" value="1"/>
</dbReference>
<name>A0A7G9TBI9_PSEMX</name>
<dbReference type="RefSeq" id="WP_187573052.1">
    <property type="nucleotide sequence ID" value="NZ_CP060731.1"/>
</dbReference>
<evidence type="ECO:0000256" key="1">
    <source>
        <dbReference type="SAM" id="SignalP"/>
    </source>
</evidence>
<dbReference type="InterPro" id="IPR012938">
    <property type="entry name" value="Glc/Sorbosone_DH"/>
</dbReference>
<organism evidence="3 4">
    <name type="scientific">Pseudoxanthomonas mexicana</name>
    <dbReference type="NCBI Taxonomy" id="128785"/>
    <lineage>
        <taxon>Bacteria</taxon>
        <taxon>Pseudomonadati</taxon>
        <taxon>Pseudomonadota</taxon>
        <taxon>Gammaproteobacteria</taxon>
        <taxon>Lysobacterales</taxon>
        <taxon>Lysobacteraceae</taxon>
        <taxon>Pseudoxanthomonas</taxon>
    </lineage>
</organism>
<sequence>MRYPLCLLVIALAACRPSEPVAAPAEPPRSVQDPAPVAYASEKQAFVVAEQVVGLDHPWSVAFLPDGGLLVTERAGRLRRVAPDGVVSAPITGLPDIFVDGQAGLLDVALSPGYAQDGWIYLAFAEPNFRGNKAGTAVVRGKLRGDALVESSVVYTQEPKLSHGTHVGARLVFDDQGHLFVTQGDNRVGAATAQELDKLSGKIVRIHADGKVPADNPFVSRAGARGEIWSYGHRNVQGAALHPVTRQLWATEHGPMGGDELNIPKAGLNYGWPVITHGIDYSGRPVPGSQGTAAPGMEQPHHVWAKSPGLSGMAFYTGDALPGWKGNLFLGALAAKALIRLELDGDRVVHEERLLTDRNQRIRDVRQGPDGALYVLVDAPAPDGKLLRIAPAPVPEAEPAPTSPAAGAP</sequence>
<dbReference type="InterPro" id="IPR011042">
    <property type="entry name" value="6-blade_b-propeller_TolB-like"/>
</dbReference>
<dbReference type="SUPFAM" id="SSF50952">
    <property type="entry name" value="Soluble quinoprotein glucose dehydrogenase"/>
    <property type="match status" value="1"/>
</dbReference>
<dbReference type="AlphaFoldDB" id="A0A7G9TBI9"/>
<dbReference type="Gene3D" id="2.120.10.30">
    <property type="entry name" value="TolB, C-terminal domain"/>
    <property type="match status" value="1"/>
</dbReference>
<dbReference type="PANTHER" id="PTHR19328:SF75">
    <property type="entry name" value="ALDOSE SUGAR DEHYDROGENASE YLII"/>
    <property type="match status" value="1"/>
</dbReference>
<dbReference type="PANTHER" id="PTHR19328">
    <property type="entry name" value="HEDGEHOG-INTERACTING PROTEIN"/>
    <property type="match status" value="1"/>
</dbReference>